<organism evidence="10 11">
    <name type="scientific">Phrynosoma platyrhinos</name>
    <name type="common">Desert horned lizard</name>
    <dbReference type="NCBI Taxonomy" id="52577"/>
    <lineage>
        <taxon>Eukaryota</taxon>
        <taxon>Metazoa</taxon>
        <taxon>Chordata</taxon>
        <taxon>Craniata</taxon>
        <taxon>Vertebrata</taxon>
        <taxon>Euteleostomi</taxon>
        <taxon>Lepidosauria</taxon>
        <taxon>Squamata</taxon>
        <taxon>Bifurcata</taxon>
        <taxon>Unidentata</taxon>
        <taxon>Episquamata</taxon>
        <taxon>Toxicofera</taxon>
        <taxon>Iguania</taxon>
        <taxon>Phrynosomatidae</taxon>
        <taxon>Phrynosomatinae</taxon>
        <taxon>Phrynosoma</taxon>
    </lineage>
</organism>
<dbReference type="EMBL" id="JAIPUX010000439">
    <property type="protein sequence ID" value="KAH0627763.1"/>
    <property type="molecule type" value="Genomic_DNA"/>
</dbReference>
<protein>
    <recommendedName>
        <fullName evidence="12">UDP-glucose--hexose-1-phosphate uridylyltransferase</fullName>
    </recommendedName>
</protein>
<feature type="domain" description="Galactose-1-phosphate uridyl transferase N-terminal" evidence="8">
    <location>
        <begin position="1"/>
        <end position="42"/>
    </location>
</feature>
<name>A0ABQ7TDR2_PHRPL</name>
<keyword evidence="4" id="KW-0548">Nucleotidyltransferase</keyword>
<comment type="caution">
    <text evidence="10">The sequence shown here is derived from an EMBL/GenBank/DDBJ whole genome shotgun (WGS) entry which is preliminary data.</text>
</comment>
<comment type="similarity">
    <text evidence="2">Belongs to the galactose-1-phosphate uridylyltransferase type 1 family.</text>
</comment>
<evidence type="ECO:0000256" key="6">
    <source>
        <dbReference type="ARBA" id="ARBA00022833"/>
    </source>
</evidence>
<feature type="domain" description="Galactose-1-phosphate uridyl transferase C-terminal" evidence="9">
    <location>
        <begin position="56"/>
        <end position="126"/>
    </location>
</feature>
<keyword evidence="3" id="KW-0808">Transferase</keyword>
<evidence type="ECO:0000256" key="3">
    <source>
        <dbReference type="ARBA" id="ARBA00022679"/>
    </source>
</evidence>
<dbReference type="PANTHER" id="PTHR11943:SF1">
    <property type="entry name" value="GALACTOSE-1-PHOSPHATE URIDYLYLTRANSFERASE"/>
    <property type="match status" value="1"/>
</dbReference>
<dbReference type="NCBIfam" id="TIGR00209">
    <property type="entry name" value="galT_1"/>
    <property type="match status" value="1"/>
</dbReference>
<evidence type="ECO:0000259" key="9">
    <source>
        <dbReference type="Pfam" id="PF02744"/>
    </source>
</evidence>
<dbReference type="SUPFAM" id="SSF54197">
    <property type="entry name" value="HIT-like"/>
    <property type="match status" value="2"/>
</dbReference>
<sequence>MCFHPWSDLTLSLMSLAEIRSVIDKWTEIAMELGASYSWVQIWASNFLPNEASLEDQTQKQYLAEHGVPMLLEYAQMEAERKERIVVENADWLLVVPYWAIWPYQTLLLPRRHVCRLQDLQESERERAPTGSYLEADCSHWQLHAHYYPPLLRSATVRKFMAAERLRDLPEEHYRLKPRDAS</sequence>
<evidence type="ECO:0000313" key="10">
    <source>
        <dbReference type="EMBL" id="KAH0627763.1"/>
    </source>
</evidence>
<dbReference type="InterPro" id="IPR005849">
    <property type="entry name" value="GalP_Utransf_N"/>
</dbReference>
<dbReference type="Pfam" id="PF01087">
    <property type="entry name" value="GalP_UDP_transf"/>
    <property type="match status" value="1"/>
</dbReference>
<dbReference type="Proteomes" id="UP000826234">
    <property type="component" value="Unassembled WGS sequence"/>
</dbReference>
<comment type="cofactor">
    <cofactor evidence="1">
        <name>Zn(2+)</name>
        <dbReference type="ChEBI" id="CHEBI:29105"/>
    </cofactor>
</comment>
<evidence type="ECO:0000256" key="2">
    <source>
        <dbReference type="ARBA" id="ARBA00010951"/>
    </source>
</evidence>
<keyword evidence="7" id="KW-0119">Carbohydrate metabolism</keyword>
<reference evidence="10 11" key="1">
    <citation type="journal article" date="2022" name="Gigascience">
        <title>A chromosome-level genome assembly and annotation of the desert horned lizard, Phrynosoma platyrhinos, provides insight into chromosomal rearrangements among reptiles.</title>
        <authorList>
            <person name="Koochekian N."/>
            <person name="Ascanio A."/>
            <person name="Farleigh K."/>
            <person name="Card D.C."/>
            <person name="Schield D.R."/>
            <person name="Castoe T.A."/>
            <person name="Jezkova T."/>
        </authorList>
    </citation>
    <scope>NUCLEOTIDE SEQUENCE [LARGE SCALE GENOMIC DNA]</scope>
    <source>
        <strain evidence="10">NK-2021</strain>
    </source>
</reference>
<dbReference type="InterPro" id="IPR001937">
    <property type="entry name" value="GalP_UDPtransf1"/>
</dbReference>
<evidence type="ECO:0000256" key="1">
    <source>
        <dbReference type="ARBA" id="ARBA00001947"/>
    </source>
</evidence>
<evidence type="ECO:0000259" key="8">
    <source>
        <dbReference type="Pfam" id="PF01087"/>
    </source>
</evidence>
<feature type="domain" description="Galactose-1-phosphate uridyl transferase C-terminal" evidence="9">
    <location>
        <begin position="137"/>
        <end position="162"/>
    </location>
</feature>
<dbReference type="InterPro" id="IPR005850">
    <property type="entry name" value="GalP_Utransf_C"/>
</dbReference>
<evidence type="ECO:0000256" key="7">
    <source>
        <dbReference type="ARBA" id="ARBA00023277"/>
    </source>
</evidence>
<keyword evidence="5" id="KW-0479">Metal-binding</keyword>
<proteinExistence type="inferred from homology"/>
<evidence type="ECO:0000256" key="4">
    <source>
        <dbReference type="ARBA" id="ARBA00022695"/>
    </source>
</evidence>
<dbReference type="PANTHER" id="PTHR11943">
    <property type="entry name" value="GALACTOSE-1-PHOSPHATE URIDYLYLTRANSFERASE"/>
    <property type="match status" value="1"/>
</dbReference>
<dbReference type="Gene3D" id="3.30.428.10">
    <property type="entry name" value="HIT-like"/>
    <property type="match status" value="3"/>
</dbReference>
<dbReference type="InterPro" id="IPR036265">
    <property type="entry name" value="HIT-like_sf"/>
</dbReference>
<evidence type="ECO:0000256" key="5">
    <source>
        <dbReference type="ARBA" id="ARBA00022723"/>
    </source>
</evidence>
<evidence type="ECO:0000313" key="11">
    <source>
        <dbReference type="Proteomes" id="UP000826234"/>
    </source>
</evidence>
<keyword evidence="6" id="KW-0862">Zinc</keyword>
<accession>A0ABQ7TDR2</accession>
<dbReference type="Pfam" id="PF02744">
    <property type="entry name" value="GalP_UDP_tr_C"/>
    <property type="match status" value="2"/>
</dbReference>
<gene>
    <name evidence="10" type="ORF">JD844_008075</name>
</gene>
<keyword evidence="11" id="KW-1185">Reference proteome</keyword>
<evidence type="ECO:0008006" key="12">
    <source>
        <dbReference type="Google" id="ProtNLM"/>
    </source>
</evidence>